<dbReference type="RefSeq" id="WP_381024170.1">
    <property type="nucleotide sequence ID" value="NZ_JBHSNY010000007.1"/>
</dbReference>
<evidence type="ECO:0008006" key="4">
    <source>
        <dbReference type="Google" id="ProtNLM"/>
    </source>
</evidence>
<gene>
    <name evidence="2" type="ORF">ACFPZJ_21830</name>
</gene>
<feature type="region of interest" description="Disordered" evidence="1">
    <location>
        <begin position="28"/>
        <end position="75"/>
    </location>
</feature>
<evidence type="ECO:0000313" key="2">
    <source>
        <dbReference type="EMBL" id="MFC5636392.1"/>
    </source>
</evidence>
<accession>A0ABW0UUS0</accession>
<evidence type="ECO:0000256" key="1">
    <source>
        <dbReference type="SAM" id="MobiDB-lite"/>
    </source>
</evidence>
<name>A0ABW0UUS0_9ACTN</name>
<dbReference type="EMBL" id="JBHSNY010000007">
    <property type="protein sequence ID" value="MFC5636392.1"/>
    <property type="molecule type" value="Genomic_DNA"/>
</dbReference>
<dbReference type="Proteomes" id="UP001596154">
    <property type="component" value="Unassembled WGS sequence"/>
</dbReference>
<comment type="caution">
    <text evidence="2">The sequence shown here is derived from an EMBL/GenBank/DDBJ whole genome shotgun (WGS) entry which is preliminary data.</text>
</comment>
<organism evidence="2 3">
    <name type="scientific">Streptomyces bullii</name>
    <dbReference type="NCBI Taxonomy" id="349910"/>
    <lineage>
        <taxon>Bacteria</taxon>
        <taxon>Bacillati</taxon>
        <taxon>Actinomycetota</taxon>
        <taxon>Actinomycetes</taxon>
        <taxon>Kitasatosporales</taxon>
        <taxon>Streptomycetaceae</taxon>
        <taxon>Streptomyces</taxon>
    </lineage>
</organism>
<protein>
    <recommendedName>
        <fullName evidence="4">Secreted protein</fullName>
    </recommendedName>
</protein>
<sequence>MTRRTRAWLAGGWLVLVVVSWSFTESIDDGIEPTSGPRPKPSVSASVSSPACAVPTPTPSADPEGDILAHRDADPDLEPAVVTAVVCKVDD</sequence>
<keyword evidence="3" id="KW-1185">Reference proteome</keyword>
<proteinExistence type="predicted"/>
<reference evidence="3" key="1">
    <citation type="journal article" date="2019" name="Int. J. Syst. Evol. Microbiol.">
        <title>The Global Catalogue of Microorganisms (GCM) 10K type strain sequencing project: providing services to taxonomists for standard genome sequencing and annotation.</title>
        <authorList>
            <consortium name="The Broad Institute Genomics Platform"/>
            <consortium name="The Broad Institute Genome Sequencing Center for Infectious Disease"/>
            <person name="Wu L."/>
            <person name="Ma J."/>
        </authorList>
    </citation>
    <scope>NUCLEOTIDE SEQUENCE [LARGE SCALE GENOMIC DNA]</scope>
    <source>
        <strain evidence="3">CGMCC 4.7248</strain>
    </source>
</reference>
<feature type="compositionally biased region" description="Low complexity" evidence="1">
    <location>
        <begin position="41"/>
        <end position="55"/>
    </location>
</feature>
<evidence type="ECO:0000313" key="3">
    <source>
        <dbReference type="Proteomes" id="UP001596154"/>
    </source>
</evidence>